<evidence type="ECO:0000313" key="2">
    <source>
        <dbReference type="Proteomes" id="UP001595616"/>
    </source>
</evidence>
<comment type="caution">
    <text evidence="1">The sequence shown here is derived from an EMBL/GenBank/DDBJ whole genome shotgun (WGS) entry which is preliminary data.</text>
</comment>
<dbReference type="SUPFAM" id="SSF49464">
    <property type="entry name" value="Carboxypeptidase regulatory domain-like"/>
    <property type="match status" value="1"/>
</dbReference>
<dbReference type="RefSeq" id="WP_379834296.1">
    <property type="nucleotide sequence ID" value="NZ_JBHRYQ010000001.1"/>
</dbReference>
<organism evidence="1 2">
    <name type="scientific">Lacihabitans lacunae</name>
    <dbReference type="NCBI Taxonomy" id="1028214"/>
    <lineage>
        <taxon>Bacteria</taxon>
        <taxon>Pseudomonadati</taxon>
        <taxon>Bacteroidota</taxon>
        <taxon>Cytophagia</taxon>
        <taxon>Cytophagales</taxon>
        <taxon>Leadbetterellaceae</taxon>
        <taxon>Lacihabitans</taxon>
    </lineage>
</organism>
<dbReference type="Pfam" id="PF13715">
    <property type="entry name" value="CarbopepD_reg_2"/>
    <property type="match status" value="1"/>
</dbReference>
<accession>A0ABV7YTY1</accession>
<keyword evidence="2" id="KW-1185">Reference proteome</keyword>
<dbReference type="InterPro" id="IPR008969">
    <property type="entry name" value="CarboxyPept-like_regulatory"/>
</dbReference>
<protein>
    <submittedName>
        <fullName evidence="1">Carboxypeptidase-like regulatory domain-containing protein</fullName>
    </submittedName>
</protein>
<sequence length="294" mass="33513">MKKIYTILLFLFPILGFCQFKIKGFVLSKTDNLGLPAQIIEKGTTNGTISNNYGEFELTVTDENAILTVSEVGFQPKEVKINGQSNLSIILKESCNIDWFDYHNIGFGLLSGLINTPLGGQLNLSFVPLKKLPLIKTFFSYQSDLKRNNYLNGSIGLYHLFVTCDFDADINFNYKKLEYEQKLDLSTFNFSTDLNLKKIGLIVGLGSLRNQIDHKIKYGPTLGFKKNTSIPLRLNIEAKSTLNKHFIETNIEVSRQFNSLTTFLRFYSIKSFNELSLGVNKDFSYHRKKPIINR</sequence>
<evidence type="ECO:0000313" key="1">
    <source>
        <dbReference type="EMBL" id="MFC3809353.1"/>
    </source>
</evidence>
<dbReference type="EMBL" id="JBHRYQ010000001">
    <property type="protein sequence ID" value="MFC3809353.1"/>
    <property type="molecule type" value="Genomic_DNA"/>
</dbReference>
<gene>
    <name evidence="1" type="ORF">ACFOOI_01685</name>
</gene>
<name>A0ABV7YTY1_9BACT</name>
<dbReference type="Gene3D" id="2.60.40.1120">
    <property type="entry name" value="Carboxypeptidase-like, regulatory domain"/>
    <property type="match status" value="1"/>
</dbReference>
<dbReference type="Proteomes" id="UP001595616">
    <property type="component" value="Unassembled WGS sequence"/>
</dbReference>
<proteinExistence type="predicted"/>
<reference evidence="2" key="1">
    <citation type="journal article" date="2019" name="Int. J. Syst. Evol. Microbiol.">
        <title>The Global Catalogue of Microorganisms (GCM) 10K type strain sequencing project: providing services to taxonomists for standard genome sequencing and annotation.</title>
        <authorList>
            <consortium name="The Broad Institute Genomics Platform"/>
            <consortium name="The Broad Institute Genome Sequencing Center for Infectious Disease"/>
            <person name="Wu L."/>
            <person name="Ma J."/>
        </authorList>
    </citation>
    <scope>NUCLEOTIDE SEQUENCE [LARGE SCALE GENOMIC DNA]</scope>
    <source>
        <strain evidence="2">CECT 7956</strain>
    </source>
</reference>